<dbReference type="InterPro" id="IPR046542">
    <property type="entry name" value="DUF6801"/>
</dbReference>
<evidence type="ECO:0000313" key="3">
    <source>
        <dbReference type="EMBL" id="SEC08438.1"/>
    </source>
</evidence>
<sequence length="196" mass="21119">MNIRRFLATAAVTVLVLAGTAGPARADETFGSPPGLLYICSFPGVAPQQVTVVAGFTGPSGVAAGEYFSITDISGKIVLNAVTRSLLRSVGYDGVRGRGMIPVTAWNATELSKDDGFVWEQIWPPDSGTIEFWARSQLFSAGNEGTAGLMLSRSFSLSLEFHKHANNMWTPWFMNCTLKVTNPPQNPAFTPDLLVY</sequence>
<dbReference type="AlphaFoldDB" id="A0A1H4PMG9"/>
<evidence type="ECO:0000313" key="4">
    <source>
        <dbReference type="Proteomes" id="UP000199622"/>
    </source>
</evidence>
<evidence type="ECO:0000256" key="1">
    <source>
        <dbReference type="SAM" id="SignalP"/>
    </source>
</evidence>
<reference evidence="4" key="1">
    <citation type="submission" date="2016-10" db="EMBL/GenBank/DDBJ databases">
        <authorList>
            <person name="Varghese N."/>
            <person name="Submissions S."/>
        </authorList>
    </citation>
    <scope>NUCLEOTIDE SEQUENCE [LARGE SCALE GENOMIC DNA]</scope>
    <source>
        <strain evidence="4">DSM 44544</strain>
    </source>
</reference>
<evidence type="ECO:0000259" key="2">
    <source>
        <dbReference type="Pfam" id="PF20611"/>
    </source>
</evidence>
<protein>
    <recommendedName>
        <fullName evidence="2">DUF6801 domain-containing protein</fullName>
    </recommendedName>
</protein>
<gene>
    <name evidence="3" type="ORF">SAMN04489727_2499</name>
</gene>
<organism evidence="3 4">
    <name type="scientific">Amycolatopsis tolypomycina</name>
    <dbReference type="NCBI Taxonomy" id="208445"/>
    <lineage>
        <taxon>Bacteria</taxon>
        <taxon>Bacillati</taxon>
        <taxon>Actinomycetota</taxon>
        <taxon>Actinomycetes</taxon>
        <taxon>Pseudonocardiales</taxon>
        <taxon>Pseudonocardiaceae</taxon>
        <taxon>Amycolatopsis</taxon>
    </lineage>
</organism>
<dbReference type="OrthoDB" id="3623853at2"/>
<proteinExistence type="predicted"/>
<keyword evidence="4" id="KW-1185">Reference proteome</keyword>
<feature type="signal peptide" evidence="1">
    <location>
        <begin position="1"/>
        <end position="26"/>
    </location>
</feature>
<dbReference type="RefSeq" id="WP_091306393.1">
    <property type="nucleotide sequence ID" value="NZ_FNSO01000004.1"/>
</dbReference>
<dbReference type="EMBL" id="FNSO01000004">
    <property type="protein sequence ID" value="SEC08438.1"/>
    <property type="molecule type" value="Genomic_DNA"/>
</dbReference>
<feature type="domain" description="DUF6801" evidence="2">
    <location>
        <begin position="38"/>
        <end position="189"/>
    </location>
</feature>
<dbReference type="STRING" id="208445.SAMN04489727_2499"/>
<keyword evidence="1" id="KW-0732">Signal</keyword>
<name>A0A1H4PMG9_9PSEU</name>
<accession>A0A1H4PMG9</accession>
<dbReference type="Pfam" id="PF20611">
    <property type="entry name" value="DUF6801"/>
    <property type="match status" value="1"/>
</dbReference>
<feature type="chain" id="PRO_5011536199" description="DUF6801 domain-containing protein" evidence="1">
    <location>
        <begin position="27"/>
        <end position="196"/>
    </location>
</feature>
<dbReference type="Proteomes" id="UP000199622">
    <property type="component" value="Unassembled WGS sequence"/>
</dbReference>